<comment type="cofactor">
    <cofactor evidence="1">
        <name>FMN</name>
        <dbReference type="ChEBI" id="CHEBI:58210"/>
    </cofactor>
</comment>
<evidence type="ECO:0000256" key="10">
    <source>
        <dbReference type="ARBA" id="ARBA00049714"/>
    </source>
</evidence>
<dbReference type="InterPro" id="IPR005720">
    <property type="entry name" value="Dihydroorotate_DH_cat"/>
</dbReference>
<evidence type="ECO:0000256" key="9">
    <source>
        <dbReference type="ARBA" id="ARBA00049578"/>
    </source>
</evidence>
<dbReference type="RefSeq" id="WP_182390012.1">
    <property type="nucleotide sequence ID" value="NZ_JACGCX010000012.1"/>
</dbReference>
<evidence type="ECO:0000256" key="7">
    <source>
        <dbReference type="ARBA" id="ARBA00047685"/>
    </source>
</evidence>
<evidence type="ECO:0000313" key="13">
    <source>
        <dbReference type="EMBL" id="MBA6098979.1"/>
    </source>
</evidence>
<keyword evidence="5" id="KW-0665">Pyrimidine biosynthesis</keyword>
<dbReference type="InterPro" id="IPR012135">
    <property type="entry name" value="Dihydroorotate_DH_1_2"/>
</dbReference>
<dbReference type="InterPro" id="IPR013785">
    <property type="entry name" value="Aldolase_TIM"/>
</dbReference>
<accession>A0A7W2KIF6</accession>
<feature type="domain" description="Dihydroorotate dehydrogenase catalytic" evidence="12">
    <location>
        <begin position="4"/>
        <end position="308"/>
    </location>
</feature>
<evidence type="ECO:0000313" key="14">
    <source>
        <dbReference type="Proteomes" id="UP000545074"/>
    </source>
</evidence>
<comment type="catalytic activity">
    <reaction evidence="7">
        <text>5,6-dihydrothymine + NAD(+) = thymine + NADH + H(+)</text>
        <dbReference type="Rhea" id="RHEA:28791"/>
        <dbReference type="ChEBI" id="CHEBI:15378"/>
        <dbReference type="ChEBI" id="CHEBI:17821"/>
        <dbReference type="ChEBI" id="CHEBI:27468"/>
        <dbReference type="ChEBI" id="CHEBI:57540"/>
        <dbReference type="ChEBI" id="CHEBI:57945"/>
        <dbReference type="EC" id="1.3.1.1"/>
    </reaction>
</comment>
<comment type="pathway">
    <text evidence="2">Pyrimidine metabolism; UMP biosynthesis via de novo pathway.</text>
</comment>
<sequence length="353" mass="37825">MTRLTTQIGRLTLKNPVICGAGEQTMTAAAIRAALASGAGAVVAKSTNESQAAKDQLDKTDYVLLDAQWNRLPWNFRPPAEASLFGRSGLLQRGFDEWLEELVVLDREAREQQAYVIPSLILSDLEQCAAFAQRIEQAGLRVLELNIGAPHGEEAAKGAIVLERGAARIEAIVRRLRQATSLPLWIKLTGQSEDVVGLAQAARRGGADSVVLMGRFMGFLPDLETGLPLLGTSAAIGGSWALPLTARWVMQTRKAMADDYPLIATNGARSGRDVARFLLAGACATQMTSAVFTGGYAVLEDAVRELDAYVAGRGSSVAELLGSAADRVETYQQQPSRPGWWESFAPKCPGFPG</sequence>
<proteinExistence type="predicted"/>
<dbReference type="GO" id="GO:0044205">
    <property type="term" value="P:'de novo' UMP biosynthetic process"/>
    <property type="evidence" value="ECO:0007669"/>
    <property type="project" value="UniProtKB-UniPathway"/>
</dbReference>
<keyword evidence="3" id="KW-0285">Flavoprotein</keyword>
<keyword evidence="4" id="KW-0288">FMN</keyword>
<gene>
    <name evidence="13" type="ORF">H4C80_17880</name>
</gene>
<dbReference type="PIRSF" id="PIRSF000164">
    <property type="entry name" value="DHO_oxidase"/>
    <property type="match status" value="1"/>
</dbReference>
<evidence type="ECO:0000256" key="1">
    <source>
        <dbReference type="ARBA" id="ARBA00001917"/>
    </source>
</evidence>
<dbReference type="GO" id="GO:0004159">
    <property type="term" value="F:dihydropyrimidine dehydrogenase (NAD+) activity"/>
    <property type="evidence" value="ECO:0007669"/>
    <property type="project" value="UniProtKB-EC"/>
</dbReference>
<evidence type="ECO:0000256" key="6">
    <source>
        <dbReference type="ARBA" id="ARBA00023002"/>
    </source>
</evidence>
<dbReference type="UniPathway" id="UPA00070"/>
<evidence type="ECO:0000256" key="2">
    <source>
        <dbReference type="ARBA" id="ARBA00004725"/>
    </source>
</evidence>
<dbReference type="GO" id="GO:0050661">
    <property type="term" value="F:NADP binding"/>
    <property type="evidence" value="ECO:0007669"/>
    <property type="project" value="TreeGrafter"/>
</dbReference>
<evidence type="ECO:0000256" key="4">
    <source>
        <dbReference type="ARBA" id="ARBA00022643"/>
    </source>
</evidence>
<dbReference type="GO" id="GO:0006212">
    <property type="term" value="P:uracil catabolic process"/>
    <property type="evidence" value="ECO:0007669"/>
    <property type="project" value="TreeGrafter"/>
</dbReference>
<dbReference type="AlphaFoldDB" id="A0A7W2KIF6"/>
<dbReference type="Proteomes" id="UP000545074">
    <property type="component" value="Unassembled WGS sequence"/>
</dbReference>
<evidence type="ECO:0000256" key="3">
    <source>
        <dbReference type="ARBA" id="ARBA00022630"/>
    </source>
</evidence>
<dbReference type="GO" id="GO:0005737">
    <property type="term" value="C:cytoplasm"/>
    <property type="evidence" value="ECO:0007669"/>
    <property type="project" value="InterPro"/>
</dbReference>
<comment type="caution">
    <text evidence="13">The sequence shown here is derived from an EMBL/GenBank/DDBJ whole genome shotgun (WGS) entry which is preliminary data.</text>
</comment>
<keyword evidence="6" id="KW-0560">Oxidoreductase</keyword>
<dbReference type="Pfam" id="PF01180">
    <property type="entry name" value="DHO_dh"/>
    <property type="match status" value="1"/>
</dbReference>
<comment type="function">
    <text evidence="9">Involved in pyrimidine base degradation. Catalyzes physiologically the reduction of uracil to 5,6-dihydrouracil (DHU) by using NADH as a specific cosubstrate. It also catalyzes the reverse reaction and the reduction of thymine to 5,6-dihydrothymine (DHT).</text>
</comment>
<dbReference type="Gene3D" id="3.20.20.70">
    <property type="entry name" value="Aldolase class I"/>
    <property type="match status" value="1"/>
</dbReference>
<evidence type="ECO:0000256" key="11">
    <source>
        <dbReference type="ARBA" id="ARBA00049728"/>
    </source>
</evidence>
<dbReference type="EC" id="1.3.1.1" evidence="11"/>
<dbReference type="EMBL" id="JACGCX010000012">
    <property type="protein sequence ID" value="MBA6098979.1"/>
    <property type="molecule type" value="Genomic_DNA"/>
</dbReference>
<evidence type="ECO:0000256" key="8">
    <source>
        <dbReference type="ARBA" id="ARBA00048792"/>
    </source>
</evidence>
<name>A0A7W2KIF6_9PSED</name>
<dbReference type="GO" id="GO:0006210">
    <property type="term" value="P:thymine catabolic process"/>
    <property type="evidence" value="ECO:0007669"/>
    <property type="project" value="TreeGrafter"/>
</dbReference>
<evidence type="ECO:0000256" key="5">
    <source>
        <dbReference type="ARBA" id="ARBA00022975"/>
    </source>
</evidence>
<dbReference type="PANTHER" id="PTHR43073:SF2">
    <property type="entry name" value="DIHYDROPYRIMIDINE DEHYDROGENASE [NADP(+)]"/>
    <property type="match status" value="1"/>
</dbReference>
<comment type="subunit">
    <text evidence="10">Heterotetramer of 2 PreA and 2 PreT subunits.</text>
</comment>
<reference evidence="13 14" key="1">
    <citation type="submission" date="2020-07" db="EMBL/GenBank/DDBJ databases">
        <title>Diversity of carbapenemase encoding genes among Pseudomonas putida group clinical isolates in a tertiary Brazilian hospital.</title>
        <authorList>
            <person name="Alberto-Lei F."/>
            <person name="Nodari C.S."/>
            <person name="Streling A.P."/>
            <person name="Paulino J.T."/>
            <person name="Bessa-Neto F.O."/>
            <person name="Cayo R."/>
            <person name="Gales A.C."/>
        </authorList>
    </citation>
    <scope>NUCLEOTIDE SEQUENCE [LARGE SCALE GENOMIC DNA]</scope>
    <source>
        <strain evidence="13 14">12815</strain>
    </source>
</reference>
<dbReference type="GO" id="GO:0004152">
    <property type="term" value="F:dihydroorotate dehydrogenase activity"/>
    <property type="evidence" value="ECO:0007669"/>
    <property type="project" value="InterPro"/>
</dbReference>
<dbReference type="PANTHER" id="PTHR43073">
    <property type="entry name" value="DIHYDROPYRIMIDINE DEHYDROGENASE [NADP(+)]"/>
    <property type="match status" value="1"/>
</dbReference>
<organism evidence="13 14">
    <name type="scientific">Pseudomonas juntendi</name>
    <dbReference type="NCBI Taxonomy" id="2666183"/>
    <lineage>
        <taxon>Bacteria</taxon>
        <taxon>Pseudomonadati</taxon>
        <taxon>Pseudomonadota</taxon>
        <taxon>Gammaproteobacteria</taxon>
        <taxon>Pseudomonadales</taxon>
        <taxon>Pseudomonadaceae</taxon>
        <taxon>Pseudomonas</taxon>
    </lineage>
</organism>
<comment type="catalytic activity">
    <reaction evidence="8">
        <text>5,6-dihydrouracil + NAD(+) = uracil + NADH + H(+)</text>
        <dbReference type="Rhea" id="RHEA:20189"/>
        <dbReference type="ChEBI" id="CHEBI:15378"/>
        <dbReference type="ChEBI" id="CHEBI:15901"/>
        <dbReference type="ChEBI" id="CHEBI:17568"/>
        <dbReference type="ChEBI" id="CHEBI:57540"/>
        <dbReference type="ChEBI" id="CHEBI:57945"/>
        <dbReference type="EC" id="1.3.1.1"/>
    </reaction>
</comment>
<dbReference type="SUPFAM" id="SSF51395">
    <property type="entry name" value="FMN-linked oxidoreductases"/>
    <property type="match status" value="1"/>
</dbReference>
<evidence type="ECO:0000259" key="12">
    <source>
        <dbReference type="Pfam" id="PF01180"/>
    </source>
</evidence>
<dbReference type="GO" id="GO:0002058">
    <property type="term" value="F:uracil binding"/>
    <property type="evidence" value="ECO:0007669"/>
    <property type="project" value="TreeGrafter"/>
</dbReference>
<protein>
    <recommendedName>
        <fullName evidence="11">dihydrouracil dehydrogenase (NAD(+))</fullName>
        <ecNumber evidence="11">1.3.1.1</ecNumber>
    </recommendedName>
</protein>